<accession>A0A239GUI9</accession>
<proteinExistence type="predicted"/>
<evidence type="ECO:0000256" key="2">
    <source>
        <dbReference type="ARBA" id="ARBA00022825"/>
    </source>
</evidence>
<dbReference type="Pfam" id="PF07676">
    <property type="entry name" value="PD40"/>
    <property type="match status" value="2"/>
</dbReference>
<keyword evidence="1" id="KW-0378">Hydrolase</keyword>
<evidence type="ECO:0000313" key="5">
    <source>
        <dbReference type="Proteomes" id="UP000198420"/>
    </source>
</evidence>
<name>A0A239GUI9_9ACTN</name>
<feature type="domain" description="Peptidase S9 prolyl oligopeptidase catalytic" evidence="3">
    <location>
        <begin position="394"/>
        <end position="595"/>
    </location>
</feature>
<keyword evidence="2" id="KW-0720">Serine protease</keyword>
<dbReference type="AlphaFoldDB" id="A0A239GUI9"/>
<dbReference type="OrthoDB" id="128799at2"/>
<dbReference type="PANTHER" id="PTHR42776:SF27">
    <property type="entry name" value="DIPEPTIDYL PEPTIDASE FAMILY MEMBER 6"/>
    <property type="match status" value="1"/>
</dbReference>
<keyword evidence="5" id="KW-1185">Reference proteome</keyword>
<protein>
    <submittedName>
        <fullName evidence="4">Dipeptidyl aminopeptidase/acylaminoacyl peptidase</fullName>
    </submittedName>
</protein>
<dbReference type="InterPro" id="IPR029058">
    <property type="entry name" value="AB_hydrolase_fold"/>
</dbReference>
<dbReference type="SUPFAM" id="SSF53474">
    <property type="entry name" value="alpha/beta-Hydrolases"/>
    <property type="match status" value="1"/>
</dbReference>
<reference evidence="5" key="1">
    <citation type="submission" date="2017-06" db="EMBL/GenBank/DDBJ databases">
        <authorList>
            <person name="Varghese N."/>
            <person name="Submissions S."/>
        </authorList>
    </citation>
    <scope>NUCLEOTIDE SEQUENCE [LARGE SCALE GENOMIC DNA]</scope>
    <source>
        <strain evidence="5">DSM 44485</strain>
    </source>
</reference>
<dbReference type="SUPFAM" id="SSF82171">
    <property type="entry name" value="DPP6 N-terminal domain-like"/>
    <property type="match status" value="1"/>
</dbReference>
<dbReference type="InterPro" id="IPR015943">
    <property type="entry name" value="WD40/YVTN_repeat-like_dom_sf"/>
</dbReference>
<keyword evidence="4" id="KW-0031">Aminopeptidase</keyword>
<dbReference type="GO" id="GO:0004177">
    <property type="term" value="F:aminopeptidase activity"/>
    <property type="evidence" value="ECO:0007669"/>
    <property type="project" value="UniProtKB-KW"/>
</dbReference>
<dbReference type="Gene3D" id="2.120.10.30">
    <property type="entry name" value="TolB, C-terminal domain"/>
    <property type="match status" value="1"/>
</dbReference>
<dbReference type="EMBL" id="FZNP01000026">
    <property type="protein sequence ID" value="SNS72787.1"/>
    <property type="molecule type" value="Genomic_DNA"/>
</dbReference>
<evidence type="ECO:0000256" key="1">
    <source>
        <dbReference type="ARBA" id="ARBA00022801"/>
    </source>
</evidence>
<dbReference type="InterPro" id="IPR011042">
    <property type="entry name" value="6-blade_b-propeller_TolB-like"/>
</dbReference>
<keyword evidence="4" id="KW-0645">Protease</keyword>
<sequence length="598" mass="65321">MPDYLDFVPTERFRGQVALSSDAKTVAYCSNAGGSFDVWTIPTVGGTPRRLTRLEGQAACRLAWWPDGKGLVFTADRNGDEQYRIYRIGTDGEEVTEISPGPDCQRVLADAPFGAEGRYLLYAANDRDRTVQDILVRDLSDDTERRIVPPDGVNFTPASMSPDDRWLLAAGVRSNTDVAIYLIDLTDPDLDAVCVTAEHGSGYFDPGPWTPDSTAFYLSTDVWGEFTAIGRYALGEASVERITNDDWDVEHIEAVGEMLVWSLNQGGRSVLRATRNATELALADLPQGVIDAIALSPDGEQIVLEIDTPTRPSELGVLDPAGGFRYLTDTRPPAVQVIDPVEPNLITYSSSGGRHIHALLYQPRTPGPHPVLLSVHGGPEAQERPEYAYAGLYQYLLHEGVAVLAPNIAGSTGYGLTHQKLIYRDWGGIDLVDLDHAVRHLTTLPGIDADRIAVMGGSYGGFAALSCLSRLPYRWAAGVSFCGPSNLVTLARACPPTWRPTVDAVLGNPDTDAEHLTRRSPITYADAITAPLLVLQGAHDPRVPQDESDQIVTRLRARGIDVRYDIYPDEGHGFSNRTNEIKAYGDIAQFLLTHLMRK</sequence>
<dbReference type="Pfam" id="PF00326">
    <property type="entry name" value="Peptidase_S9"/>
    <property type="match status" value="1"/>
</dbReference>
<dbReference type="InterPro" id="IPR001375">
    <property type="entry name" value="Peptidase_S9_cat"/>
</dbReference>
<dbReference type="PANTHER" id="PTHR42776">
    <property type="entry name" value="SERINE PEPTIDASE S9 FAMILY MEMBER"/>
    <property type="match status" value="1"/>
</dbReference>
<dbReference type="InterPro" id="IPR011659">
    <property type="entry name" value="WD40"/>
</dbReference>
<dbReference type="RefSeq" id="WP_089316733.1">
    <property type="nucleotide sequence ID" value="NZ_FZNP01000026.1"/>
</dbReference>
<dbReference type="Gene3D" id="3.40.50.1820">
    <property type="entry name" value="alpha/beta hydrolase"/>
    <property type="match status" value="1"/>
</dbReference>
<dbReference type="GO" id="GO:0006508">
    <property type="term" value="P:proteolysis"/>
    <property type="evidence" value="ECO:0007669"/>
    <property type="project" value="InterPro"/>
</dbReference>
<evidence type="ECO:0000313" key="4">
    <source>
        <dbReference type="EMBL" id="SNS72787.1"/>
    </source>
</evidence>
<dbReference type="GO" id="GO:0004252">
    <property type="term" value="F:serine-type endopeptidase activity"/>
    <property type="evidence" value="ECO:0007669"/>
    <property type="project" value="TreeGrafter"/>
</dbReference>
<gene>
    <name evidence="4" type="ORF">SAMN06265355_12635</name>
</gene>
<dbReference type="Gene3D" id="2.130.10.10">
    <property type="entry name" value="YVTN repeat-like/Quinoprotein amine dehydrogenase"/>
    <property type="match status" value="1"/>
</dbReference>
<dbReference type="Proteomes" id="UP000198420">
    <property type="component" value="Unassembled WGS sequence"/>
</dbReference>
<organism evidence="4 5">
    <name type="scientific">Actinomadura mexicana</name>
    <dbReference type="NCBI Taxonomy" id="134959"/>
    <lineage>
        <taxon>Bacteria</taxon>
        <taxon>Bacillati</taxon>
        <taxon>Actinomycetota</taxon>
        <taxon>Actinomycetes</taxon>
        <taxon>Streptosporangiales</taxon>
        <taxon>Thermomonosporaceae</taxon>
        <taxon>Actinomadura</taxon>
    </lineage>
</organism>
<evidence type="ECO:0000259" key="3">
    <source>
        <dbReference type="Pfam" id="PF00326"/>
    </source>
</evidence>